<dbReference type="OrthoDB" id="9774661at2"/>
<accession>A0A3N9TL65</accession>
<gene>
    <name evidence="5" type="ORF">EES38_01370</name>
</gene>
<keyword evidence="6" id="KW-1185">Reference proteome</keyword>
<comment type="caution">
    <text evidence="5">The sequence shown here is derived from an EMBL/GenBank/DDBJ whole genome shotgun (WGS) entry which is preliminary data.</text>
</comment>
<dbReference type="SUPFAM" id="SSF46894">
    <property type="entry name" value="C-terminal effector domain of the bipartite response regulators"/>
    <property type="match status" value="1"/>
</dbReference>
<evidence type="ECO:0000256" key="1">
    <source>
        <dbReference type="ARBA" id="ARBA00023015"/>
    </source>
</evidence>
<sequence length="238" mass="27270">MLSSFELSRQELNLFSEIIWDINSPGYRPSLRGKALKKITALLNADCGASYVVESETGVSSKGISYNIDSKAIQEHDSYWQFNDPITSKLRQRRTATTVEQVISRNQFEKTGFYNEFLKPNKMHHGINVYFVRDNIDVGDMRIWRSCGAPEFGDKERMLLDTLAPYFSRSLPNTQEESTLTRKEQEITTFICKGFTDKEIAQLLGISHSTVRTHIKHIFDKLDCSNRTELVSIISQSL</sequence>
<keyword evidence="2 5" id="KW-0238">DNA-binding</keyword>
<dbReference type="InterPro" id="IPR036388">
    <property type="entry name" value="WH-like_DNA-bd_sf"/>
</dbReference>
<dbReference type="RefSeq" id="WP_124935375.1">
    <property type="nucleotide sequence ID" value="NZ_RJVQ01000001.1"/>
</dbReference>
<dbReference type="SUPFAM" id="SSF55781">
    <property type="entry name" value="GAF domain-like"/>
    <property type="match status" value="1"/>
</dbReference>
<dbReference type="GO" id="GO:0003677">
    <property type="term" value="F:DNA binding"/>
    <property type="evidence" value="ECO:0007669"/>
    <property type="project" value="UniProtKB-KW"/>
</dbReference>
<name>A0A3N9TL65_9VIBR</name>
<keyword evidence="1" id="KW-0805">Transcription regulation</keyword>
<dbReference type="PANTHER" id="PTHR44688:SF16">
    <property type="entry name" value="DNA-BINDING TRANSCRIPTIONAL ACTIVATOR DEVR_DOSR"/>
    <property type="match status" value="1"/>
</dbReference>
<dbReference type="PRINTS" id="PR00038">
    <property type="entry name" value="HTHLUXR"/>
</dbReference>
<dbReference type="InterPro" id="IPR000792">
    <property type="entry name" value="Tscrpt_reg_LuxR_C"/>
</dbReference>
<keyword evidence="3" id="KW-0804">Transcription</keyword>
<dbReference type="CDD" id="cd06170">
    <property type="entry name" value="LuxR_C_like"/>
    <property type="match status" value="1"/>
</dbReference>
<evidence type="ECO:0000259" key="4">
    <source>
        <dbReference type="PROSITE" id="PS50043"/>
    </source>
</evidence>
<dbReference type="EMBL" id="RJVQ01000001">
    <property type="protein sequence ID" value="RQW64724.1"/>
    <property type="molecule type" value="Genomic_DNA"/>
</dbReference>
<dbReference type="GO" id="GO:0006355">
    <property type="term" value="P:regulation of DNA-templated transcription"/>
    <property type="evidence" value="ECO:0007669"/>
    <property type="project" value="InterPro"/>
</dbReference>
<dbReference type="Proteomes" id="UP000281112">
    <property type="component" value="Unassembled WGS sequence"/>
</dbReference>
<organism evidence="5 6">
    <name type="scientific">Vibrio viridaestus</name>
    <dbReference type="NCBI Taxonomy" id="2487322"/>
    <lineage>
        <taxon>Bacteria</taxon>
        <taxon>Pseudomonadati</taxon>
        <taxon>Pseudomonadota</taxon>
        <taxon>Gammaproteobacteria</taxon>
        <taxon>Vibrionales</taxon>
        <taxon>Vibrionaceae</taxon>
        <taxon>Vibrio</taxon>
    </lineage>
</organism>
<evidence type="ECO:0000256" key="3">
    <source>
        <dbReference type="ARBA" id="ARBA00023163"/>
    </source>
</evidence>
<evidence type="ECO:0000256" key="2">
    <source>
        <dbReference type="ARBA" id="ARBA00023125"/>
    </source>
</evidence>
<dbReference type="AlphaFoldDB" id="A0A3N9TL65"/>
<evidence type="ECO:0000313" key="6">
    <source>
        <dbReference type="Proteomes" id="UP000281112"/>
    </source>
</evidence>
<reference evidence="5 6" key="1">
    <citation type="submission" date="2018-11" db="EMBL/GenBank/DDBJ databases">
        <title>Vibrio LJC006 sp. nov., isolated from seawater during the bloom of the enteromorpha.</title>
        <authorList>
            <person name="Liang J."/>
        </authorList>
    </citation>
    <scope>NUCLEOTIDE SEQUENCE [LARGE SCALE GENOMIC DNA]</scope>
    <source>
        <strain evidence="5 6">LJC006</strain>
    </source>
</reference>
<dbReference type="PANTHER" id="PTHR44688">
    <property type="entry name" value="DNA-BINDING TRANSCRIPTIONAL ACTIVATOR DEVR_DOSR"/>
    <property type="match status" value="1"/>
</dbReference>
<feature type="domain" description="HTH luxR-type" evidence="4">
    <location>
        <begin position="173"/>
        <end position="238"/>
    </location>
</feature>
<dbReference type="SMART" id="SM00421">
    <property type="entry name" value="HTH_LUXR"/>
    <property type="match status" value="1"/>
</dbReference>
<dbReference type="Pfam" id="PF00196">
    <property type="entry name" value="GerE"/>
    <property type="match status" value="1"/>
</dbReference>
<dbReference type="PROSITE" id="PS50043">
    <property type="entry name" value="HTH_LUXR_2"/>
    <property type="match status" value="1"/>
</dbReference>
<proteinExistence type="predicted"/>
<protein>
    <submittedName>
        <fullName evidence="5">DNA-binding response regulator</fullName>
    </submittedName>
</protein>
<evidence type="ECO:0000313" key="5">
    <source>
        <dbReference type="EMBL" id="RQW64724.1"/>
    </source>
</evidence>
<dbReference type="Gene3D" id="1.10.10.10">
    <property type="entry name" value="Winged helix-like DNA-binding domain superfamily/Winged helix DNA-binding domain"/>
    <property type="match status" value="1"/>
</dbReference>
<dbReference type="InterPro" id="IPR016032">
    <property type="entry name" value="Sig_transdc_resp-reg_C-effctor"/>
</dbReference>